<sequence>MPTIGIVFPTLNGWEDTKKCLESINKLKFSKDRIKVIVVDNGSTDGTIQKLQNSKLPKLQVIINNKNLGFAKAVNIGIRKSKGEYILITNNDVIFGSNSVSQSINYLINNPNTGVVGPEGLKYNFWLGRFKRFTKSDKPVEVDWIAGHAMLFTKKLWSNLGGFDEQFFFTGEDTDFCLRAKKEGFKSIQVPRAKIIHKDGSTINNPKMAYFKYYEGYKSKFRLILRYGNFLQIISSFCLQIFLYTPYRGFVLKEKSTVPMIKALIWNLKKLSFAHTAKTP</sequence>
<dbReference type="Gene3D" id="3.90.550.10">
    <property type="entry name" value="Spore Coat Polysaccharide Biosynthesis Protein SpsA, Chain A"/>
    <property type="match status" value="1"/>
</dbReference>
<protein>
    <recommendedName>
        <fullName evidence="2 3">Glycosyltransferase 2-like domain-containing protein</fullName>
    </recommendedName>
</protein>
<dbReference type="Proteomes" id="UP000178851">
    <property type="component" value="Unassembled WGS sequence"/>
</dbReference>
<keyword evidence="1" id="KW-0472">Membrane</keyword>
<dbReference type="InterPro" id="IPR001173">
    <property type="entry name" value="Glyco_trans_2-like"/>
</dbReference>
<dbReference type="CDD" id="cd04186">
    <property type="entry name" value="GT_2_like_c"/>
    <property type="match status" value="1"/>
</dbReference>
<dbReference type="Pfam" id="PF00535">
    <property type="entry name" value="Glycos_transf_2"/>
    <property type="match status" value="1"/>
</dbReference>
<gene>
    <name evidence="4" type="ORF">A2627_02390</name>
</gene>
<dbReference type="Pfam" id="PF13632">
    <property type="entry name" value="Glyco_trans_2_3"/>
    <property type="match status" value="1"/>
</dbReference>
<feature type="domain" description="Glycosyltransferase 2-like" evidence="2">
    <location>
        <begin position="6"/>
        <end position="117"/>
    </location>
</feature>
<dbReference type="AlphaFoldDB" id="A0A1F7YI61"/>
<evidence type="ECO:0000313" key="4">
    <source>
        <dbReference type="EMBL" id="OGM26993.1"/>
    </source>
</evidence>
<proteinExistence type="predicted"/>
<evidence type="ECO:0000259" key="2">
    <source>
        <dbReference type="Pfam" id="PF00535"/>
    </source>
</evidence>
<keyword evidence="1" id="KW-1133">Transmembrane helix</keyword>
<dbReference type="EMBL" id="MGGI01000009">
    <property type="protein sequence ID" value="OGM26993.1"/>
    <property type="molecule type" value="Genomic_DNA"/>
</dbReference>
<evidence type="ECO:0000256" key="1">
    <source>
        <dbReference type="SAM" id="Phobius"/>
    </source>
</evidence>
<name>A0A1F7YI61_9BACT</name>
<accession>A0A1F7YI61</accession>
<feature type="transmembrane region" description="Helical" evidence="1">
    <location>
        <begin position="227"/>
        <end position="247"/>
    </location>
</feature>
<organism evidence="4 5">
    <name type="scientific">Candidatus Woesebacteria bacterium RIFCSPHIGHO2_01_FULL_39_28</name>
    <dbReference type="NCBI Taxonomy" id="1802496"/>
    <lineage>
        <taxon>Bacteria</taxon>
        <taxon>Candidatus Woeseibacteriota</taxon>
    </lineage>
</organism>
<dbReference type="InterPro" id="IPR029044">
    <property type="entry name" value="Nucleotide-diphossugar_trans"/>
</dbReference>
<feature type="domain" description="Glycosyltransferase 2-like" evidence="3">
    <location>
        <begin position="127"/>
        <end position="249"/>
    </location>
</feature>
<dbReference type="SUPFAM" id="SSF53448">
    <property type="entry name" value="Nucleotide-diphospho-sugar transferases"/>
    <property type="match status" value="1"/>
</dbReference>
<dbReference type="PANTHER" id="PTHR43179:SF7">
    <property type="entry name" value="RHAMNOSYLTRANSFERASE WBBL"/>
    <property type="match status" value="1"/>
</dbReference>
<reference evidence="4 5" key="1">
    <citation type="journal article" date="2016" name="Nat. Commun.">
        <title>Thousands of microbial genomes shed light on interconnected biogeochemical processes in an aquifer system.</title>
        <authorList>
            <person name="Anantharaman K."/>
            <person name="Brown C.T."/>
            <person name="Hug L.A."/>
            <person name="Sharon I."/>
            <person name="Castelle C.J."/>
            <person name="Probst A.J."/>
            <person name="Thomas B.C."/>
            <person name="Singh A."/>
            <person name="Wilkins M.J."/>
            <person name="Karaoz U."/>
            <person name="Brodie E.L."/>
            <person name="Williams K.H."/>
            <person name="Hubbard S.S."/>
            <person name="Banfield J.F."/>
        </authorList>
    </citation>
    <scope>NUCLEOTIDE SEQUENCE [LARGE SCALE GENOMIC DNA]</scope>
</reference>
<evidence type="ECO:0000313" key="5">
    <source>
        <dbReference type="Proteomes" id="UP000178851"/>
    </source>
</evidence>
<dbReference type="PANTHER" id="PTHR43179">
    <property type="entry name" value="RHAMNOSYLTRANSFERASE WBBL"/>
    <property type="match status" value="1"/>
</dbReference>
<evidence type="ECO:0000259" key="3">
    <source>
        <dbReference type="Pfam" id="PF13632"/>
    </source>
</evidence>
<comment type="caution">
    <text evidence="4">The sequence shown here is derived from an EMBL/GenBank/DDBJ whole genome shotgun (WGS) entry which is preliminary data.</text>
</comment>
<keyword evidence="1" id="KW-0812">Transmembrane</keyword>